<name>A0A9Q0S3T6_9DIPT</name>
<dbReference type="Proteomes" id="UP001151699">
    <property type="component" value="Chromosome B"/>
</dbReference>
<evidence type="ECO:0000313" key="4">
    <source>
        <dbReference type="EMBL" id="KAJ6643724.1"/>
    </source>
</evidence>
<evidence type="ECO:0000256" key="1">
    <source>
        <dbReference type="ARBA" id="ARBA00022443"/>
    </source>
</evidence>
<gene>
    <name evidence="4" type="ORF">Bhyg_08689</name>
</gene>
<comment type="caution">
    <text evidence="4">The sequence shown here is derived from an EMBL/GenBank/DDBJ whole genome shotgun (WGS) entry which is preliminary data.</text>
</comment>
<dbReference type="CDD" id="cd00174">
    <property type="entry name" value="SH3"/>
    <property type="match status" value="1"/>
</dbReference>
<reference evidence="4" key="1">
    <citation type="submission" date="2022-07" db="EMBL/GenBank/DDBJ databases">
        <authorList>
            <person name="Trinca V."/>
            <person name="Uliana J.V.C."/>
            <person name="Torres T.T."/>
            <person name="Ward R.J."/>
            <person name="Monesi N."/>
        </authorList>
    </citation>
    <scope>NUCLEOTIDE SEQUENCE</scope>
    <source>
        <strain evidence="4">HSMRA1968</strain>
        <tissue evidence="4">Whole embryos</tissue>
    </source>
</reference>
<feature type="domain" description="SH3" evidence="3">
    <location>
        <begin position="604"/>
        <end position="652"/>
    </location>
</feature>
<keyword evidence="1" id="KW-0728">SH3 domain</keyword>
<dbReference type="InterPro" id="IPR001452">
    <property type="entry name" value="SH3_domain"/>
</dbReference>
<feature type="non-terminal residue" evidence="4">
    <location>
        <position position="659"/>
    </location>
</feature>
<feature type="region of interest" description="Disordered" evidence="2">
    <location>
        <begin position="122"/>
        <end position="146"/>
    </location>
</feature>
<feature type="compositionally biased region" description="Low complexity" evidence="2">
    <location>
        <begin position="122"/>
        <end position="143"/>
    </location>
</feature>
<dbReference type="AlphaFoldDB" id="A0A9Q0S3T6"/>
<feature type="region of interest" description="Disordered" evidence="2">
    <location>
        <begin position="68"/>
        <end position="102"/>
    </location>
</feature>
<dbReference type="EMBL" id="WJQU01000002">
    <property type="protein sequence ID" value="KAJ6643724.1"/>
    <property type="molecule type" value="Genomic_DNA"/>
</dbReference>
<dbReference type="OrthoDB" id="6415921at2759"/>
<evidence type="ECO:0000256" key="2">
    <source>
        <dbReference type="SAM" id="MobiDB-lite"/>
    </source>
</evidence>
<keyword evidence="5" id="KW-1185">Reference proteome</keyword>
<dbReference type="Gene3D" id="2.30.30.40">
    <property type="entry name" value="SH3 Domains"/>
    <property type="match status" value="1"/>
</dbReference>
<dbReference type="Pfam" id="PF07653">
    <property type="entry name" value="SH3_2"/>
    <property type="match status" value="1"/>
</dbReference>
<proteinExistence type="predicted"/>
<organism evidence="4 5">
    <name type="scientific">Pseudolycoriella hygida</name>
    <dbReference type="NCBI Taxonomy" id="35572"/>
    <lineage>
        <taxon>Eukaryota</taxon>
        <taxon>Metazoa</taxon>
        <taxon>Ecdysozoa</taxon>
        <taxon>Arthropoda</taxon>
        <taxon>Hexapoda</taxon>
        <taxon>Insecta</taxon>
        <taxon>Pterygota</taxon>
        <taxon>Neoptera</taxon>
        <taxon>Endopterygota</taxon>
        <taxon>Diptera</taxon>
        <taxon>Nematocera</taxon>
        <taxon>Sciaroidea</taxon>
        <taxon>Sciaridae</taxon>
        <taxon>Pseudolycoriella</taxon>
    </lineage>
</organism>
<evidence type="ECO:0000259" key="3">
    <source>
        <dbReference type="Pfam" id="PF07653"/>
    </source>
</evidence>
<protein>
    <recommendedName>
        <fullName evidence="3">SH3 domain-containing protein</fullName>
    </recommendedName>
</protein>
<evidence type="ECO:0000313" key="5">
    <source>
        <dbReference type="Proteomes" id="UP001151699"/>
    </source>
</evidence>
<accession>A0A9Q0S3T6</accession>
<sequence>IINICAFYIMFSKLRKNAIFPVPPSTLPTIQHRQVPVRTFQRSRSEQRPLPIIPLEYEPVRRETIRRNSTLHNQRQNLVQSPINNSSNTSDSDNNDNGRRDRNFHSLVKNAFCPDLLHACPTHSSQPHSSSTSDTQQQPQFEQQPDEDYVEIDEIHRSVSTLSIHNVDPFNTNAPNFPQHFAKDNATCIAPIEPSKQAMGQSLSQRRPKISLTWVLRGEQPPANPSALLHRNVDNTENRSYEKKKFRSKSKDTGERLFSEKYVTEEEKFGDPNLNNNRQRAVSELLYVCSKNSGENNSIDGYASDRCGGGGRNERARRSDKTKVSSKFSMIKNNLNNFTHEKSDHFKDKTIVLNGKHGLRDDVTVEYIKPTYSEPSLCTEGQSRRHRHRRRRNRSQRFGYEIRNVDEFLSKCSLSSPGNIPVVLSSSSTLYQTKPGGYQIEIPLPLGMVVNAVFKNQNWLYVQTPHAEEGYVCYKYIMPLGIIPHMRSTSTIKPPCWETSGDVFPKPCGNMTDSEKEIQLRGGTRSEGARTPRLRRTPKQCGEKNVDLLYLRAASQPKLQEKSYAQLKPTSKMCKSAIPPTDHAPKPNDDYVLLQHKKPPMYPQKSQAISVKKGDVVTLLACKQIQDKRLQQPIQWFFVRSRDGQEGFIPAEVAGHGFL</sequence>
<feature type="compositionally biased region" description="Polar residues" evidence="2">
    <location>
        <begin position="68"/>
        <end position="83"/>
    </location>
</feature>